<evidence type="ECO:0000313" key="9">
    <source>
        <dbReference type="Proteomes" id="UP001199319"/>
    </source>
</evidence>
<comment type="similarity">
    <text evidence="1">Belongs to the peptidase C40 family.</text>
</comment>
<dbReference type="Pfam" id="PF00877">
    <property type="entry name" value="NLPC_P60"/>
    <property type="match status" value="1"/>
</dbReference>
<dbReference type="InterPro" id="IPR000064">
    <property type="entry name" value="NLP_P60_dom"/>
</dbReference>
<dbReference type="InterPro" id="IPR003646">
    <property type="entry name" value="SH3-like_bac-type"/>
</dbReference>
<dbReference type="EMBL" id="JAJEPW010000013">
    <property type="protein sequence ID" value="MCC2129112.1"/>
    <property type="molecule type" value="Genomic_DNA"/>
</dbReference>
<evidence type="ECO:0000259" key="6">
    <source>
        <dbReference type="Pfam" id="PF00877"/>
    </source>
</evidence>
<dbReference type="AlphaFoldDB" id="A0AAE3DDM3"/>
<proteinExistence type="inferred from homology"/>
<feature type="signal peptide" evidence="5">
    <location>
        <begin position="1"/>
        <end position="25"/>
    </location>
</feature>
<dbReference type="RefSeq" id="WP_302928408.1">
    <property type="nucleotide sequence ID" value="NZ_JAJEPW010000013.1"/>
</dbReference>
<dbReference type="InterPro" id="IPR038765">
    <property type="entry name" value="Papain-like_cys_pep_sf"/>
</dbReference>
<evidence type="ECO:0000256" key="5">
    <source>
        <dbReference type="SAM" id="SignalP"/>
    </source>
</evidence>
<evidence type="ECO:0000256" key="4">
    <source>
        <dbReference type="ARBA" id="ARBA00022807"/>
    </source>
</evidence>
<evidence type="ECO:0000313" key="8">
    <source>
        <dbReference type="EMBL" id="MCC2129112.1"/>
    </source>
</evidence>
<dbReference type="Pfam" id="PF08239">
    <property type="entry name" value="SH3_3"/>
    <property type="match status" value="1"/>
</dbReference>
<keyword evidence="2" id="KW-0645">Protease</keyword>
<dbReference type="Gene3D" id="2.30.30.40">
    <property type="entry name" value="SH3 Domains"/>
    <property type="match status" value="1"/>
</dbReference>
<dbReference type="InterPro" id="IPR051202">
    <property type="entry name" value="Peptidase_C40"/>
</dbReference>
<evidence type="ECO:0000256" key="2">
    <source>
        <dbReference type="ARBA" id="ARBA00022670"/>
    </source>
</evidence>
<dbReference type="PANTHER" id="PTHR47053:SF1">
    <property type="entry name" value="MUREIN DD-ENDOPEPTIDASE MEPH-RELATED"/>
    <property type="match status" value="1"/>
</dbReference>
<gene>
    <name evidence="8" type="ORF">LKD37_06205</name>
</gene>
<dbReference type="GO" id="GO:0008234">
    <property type="term" value="F:cysteine-type peptidase activity"/>
    <property type="evidence" value="ECO:0007669"/>
    <property type="project" value="UniProtKB-KW"/>
</dbReference>
<organism evidence="8 9">
    <name type="scientific">Brotocaccenecus cirricatena</name>
    <dbReference type="NCBI Taxonomy" id="3064195"/>
    <lineage>
        <taxon>Bacteria</taxon>
        <taxon>Bacillati</taxon>
        <taxon>Bacillota</taxon>
        <taxon>Clostridia</taxon>
        <taxon>Eubacteriales</taxon>
        <taxon>Oscillospiraceae</taxon>
        <taxon>Brotocaccenecus</taxon>
    </lineage>
</organism>
<comment type="caution">
    <text evidence="8">The sequence shown here is derived from an EMBL/GenBank/DDBJ whole genome shotgun (WGS) entry which is preliminary data.</text>
</comment>
<dbReference type="SUPFAM" id="SSF54001">
    <property type="entry name" value="Cysteine proteinases"/>
    <property type="match status" value="1"/>
</dbReference>
<feature type="chain" id="PRO_5042116216" evidence="5">
    <location>
        <begin position="26"/>
        <end position="320"/>
    </location>
</feature>
<reference evidence="8" key="1">
    <citation type="submission" date="2021-10" db="EMBL/GenBank/DDBJ databases">
        <title>Anaerobic single-cell dispensing facilitates the cultivation of human gut bacteria.</title>
        <authorList>
            <person name="Afrizal A."/>
        </authorList>
    </citation>
    <scope>NUCLEOTIDE SEQUENCE</scope>
    <source>
        <strain evidence="8">CLA-AA-H272</strain>
    </source>
</reference>
<keyword evidence="5" id="KW-0732">Signal</keyword>
<keyword evidence="9" id="KW-1185">Reference proteome</keyword>
<evidence type="ECO:0000256" key="1">
    <source>
        <dbReference type="ARBA" id="ARBA00007074"/>
    </source>
</evidence>
<keyword evidence="3" id="KW-0378">Hydrolase</keyword>
<sequence length="320" mass="34367">MVSRRFACLFLAVSMTLSSIWIVSADQSHQIQDAAEAAASYSAAVQALEEAGLSQSAQANSNIAIDLGMLEQEETVDLSQLAVQAVQLQQEEEARQAEAARQANREAARRTGRQAARQALLDAYDGAMAARQITVYAAPSDSAASLRTLRQGKVARLNDVTEDGNWYQITFSGTTGYVRADGCQTVQYSDYAGTSAVKSAREDLVDYAKSFLGTRYVWGGASPSGFDCSGFTMYVYAHFGYRMSHGASDQLYAFTRVSTAERLAGDLVFFSYGGGDISHVGIYLGGGAFIHATSNGGVKISYFDGYYSSTYVGAVRILAD</sequence>
<feature type="domain" description="SH3b" evidence="7">
    <location>
        <begin position="135"/>
        <end position="180"/>
    </location>
</feature>
<accession>A0AAE3DDM3</accession>
<dbReference type="GO" id="GO:0006508">
    <property type="term" value="P:proteolysis"/>
    <property type="evidence" value="ECO:0007669"/>
    <property type="project" value="UniProtKB-KW"/>
</dbReference>
<evidence type="ECO:0000259" key="7">
    <source>
        <dbReference type="Pfam" id="PF08239"/>
    </source>
</evidence>
<dbReference type="PANTHER" id="PTHR47053">
    <property type="entry name" value="MUREIN DD-ENDOPEPTIDASE MEPH-RELATED"/>
    <property type="match status" value="1"/>
</dbReference>
<name>A0AAE3DDM3_9FIRM</name>
<protein>
    <submittedName>
        <fullName evidence="8">C40 family peptidase</fullName>
    </submittedName>
</protein>
<dbReference type="Proteomes" id="UP001199319">
    <property type="component" value="Unassembled WGS sequence"/>
</dbReference>
<feature type="domain" description="NlpC/P60" evidence="6">
    <location>
        <begin position="213"/>
        <end position="315"/>
    </location>
</feature>
<dbReference type="Gene3D" id="3.90.1720.10">
    <property type="entry name" value="endopeptidase domain like (from Nostoc punctiforme)"/>
    <property type="match status" value="1"/>
</dbReference>
<keyword evidence="4" id="KW-0788">Thiol protease</keyword>
<evidence type="ECO:0000256" key="3">
    <source>
        <dbReference type="ARBA" id="ARBA00022801"/>
    </source>
</evidence>